<proteinExistence type="predicted"/>
<name>A0A921ZM59_MANSE</name>
<evidence type="ECO:0000313" key="2">
    <source>
        <dbReference type="Proteomes" id="UP000791440"/>
    </source>
</evidence>
<gene>
    <name evidence="1" type="ORF">O3G_MSEX012060</name>
</gene>
<dbReference type="EMBL" id="JH668679">
    <property type="protein sequence ID" value="KAG6460558.1"/>
    <property type="molecule type" value="Genomic_DNA"/>
</dbReference>
<evidence type="ECO:0000313" key="1">
    <source>
        <dbReference type="EMBL" id="KAG6460558.1"/>
    </source>
</evidence>
<sequence length="174" mass="20043">MHFLDKKSDTNDVLEGQILGNAFQIDSWTQNPKEGSIKVTSSNEDTGNCDIPTTSQCSESRRNVKELHRRRKVQKRRNICTDDKDFKREMLKMFKENMRLMQNDDMAFVCSLLPITQAFNNHQKLSFRSEVLKKAMEIANLNPSHDPLELSHVGTESTEDRDAKVVTILMKQSP</sequence>
<comment type="caution">
    <text evidence="1">The sequence shown here is derived from an EMBL/GenBank/DDBJ whole genome shotgun (WGS) entry which is preliminary data.</text>
</comment>
<reference evidence="1" key="1">
    <citation type="journal article" date="2016" name="Insect Biochem. Mol. Biol.">
        <title>Multifaceted biological insights from a draft genome sequence of the tobacco hornworm moth, Manduca sexta.</title>
        <authorList>
            <person name="Kanost M.R."/>
            <person name="Arrese E.L."/>
            <person name="Cao X."/>
            <person name="Chen Y.R."/>
            <person name="Chellapilla S."/>
            <person name="Goldsmith M.R."/>
            <person name="Grosse-Wilde E."/>
            <person name="Heckel D.G."/>
            <person name="Herndon N."/>
            <person name="Jiang H."/>
            <person name="Papanicolaou A."/>
            <person name="Qu J."/>
            <person name="Soulages J.L."/>
            <person name="Vogel H."/>
            <person name="Walters J."/>
            <person name="Waterhouse R.M."/>
            <person name="Ahn S.J."/>
            <person name="Almeida F.C."/>
            <person name="An C."/>
            <person name="Aqrawi P."/>
            <person name="Bretschneider A."/>
            <person name="Bryant W.B."/>
            <person name="Bucks S."/>
            <person name="Chao H."/>
            <person name="Chevignon G."/>
            <person name="Christen J.M."/>
            <person name="Clarke D.F."/>
            <person name="Dittmer N.T."/>
            <person name="Ferguson L.C.F."/>
            <person name="Garavelou S."/>
            <person name="Gordon K.H.J."/>
            <person name="Gunaratna R.T."/>
            <person name="Han Y."/>
            <person name="Hauser F."/>
            <person name="He Y."/>
            <person name="Heidel-Fischer H."/>
            <person name="Hirsh A."/>
            <person name="Hu Y."/>
            <person name="Jiang H."/>
            <person name="Kalra D."/>
            <person name="Klinner C."/>
            <person name="Konig C."/>
            <person name="Kovar C."/>
            <person name="Kroll A.R."/>
            <person name="Kuwar S.S."/>
            <person name="Lee S.L."/>
            <person name="Lehman R."/>
            <person name="Li K."/>
            <person name="Li Z."/>
            <person name="Liang H."/>
            <person name="Lovelace S."/>
            <person name="Lu Z."/>
            <person name="Mansfield J.H."/>
            <person name="McCulloch K.J."/>
            <person name="Mathew T."/>
            <person name="Morton B."/>
            <person name="Muzny D.M."/>
            <person name="Neunemann D."/>
            <person name="Ongeri F."/>
            <person name="Pauchet Y."/>
            <person name="Pu L.L."/>
            <person name="Pyrousis I."/>
            <person name="Rao X.J."/>
            <person name="Redding A."/>
            <person name="Roesel C."/>
            <person name="Sanchez-Gracia A."/>
            <person name="Schaack S."/>
            <person name="Shukla A."/>
            <person name="Tetreau G."/>
            <person name="Wang Y."/>
            <person name="Xiong G.H."/>
            <person name="Traut W."/>
            <person name="Walsh T.K."/>
            <person name="Worley K.C."/>
            <person name="Wu D."/>
            <person name="Wu W."/>
            <person name="Wu Y.Q."/>
            <person name="Zhang X."/>
            <person name="Zou Z."/>
            <person name="Zucker H."/>
            <person name="Briscoe A.D."/>
            <person name="Burmester T."/>
            <person name="Clem R.J."/>
            <person name="Feyereisen R."/>
            <person name="Grimmelikhuijzen C.J.P."/>
            <person name="Hamodrakas S.J."/>
            <person name="Hansson B.S."/>
            <person name="Huguet E."/>
            <person name="Jermiin L.S."/>
            <person name="Lan Q."/>
            <person name="Lehman H.K."/>
            <person name="Lorenzen M."/>
            <person name="Merzendorfer H."/>
            <person name="Michalopoulos I."/>
            <person name="Morton D.B."/>
            <person name="Muthukrishnan S."/>
            <person name="Oakeshott J.G."/>
            <person name="Palmer W."/>
            <person name="Park Y."/>
            <person name="Passarelli A.L."/>
            <person name="Rozas J."/>
            <person name="Schwartz L.M."/>
            <person name="Smith W."/>
            <person name="Southgate A."/>
            <person name="Vilcinskas A."/>
            <person name="Vogt R."/>
            <person name="Wang P."/>
            <person name="Werren J."/>
            <person name="Yu X.Q."/>
            <person name="Zhou J.J."/>
            <person name="Brown S.J."/>
            <person name="Scherer S.E."/>
            <person name="Richards S."/>
            <person name="Blissard G.W."/>
        </authorList>
    </citation>
    <scope>NUCLEOTIDE SEQUENCE</scope>
</reference>
<accession>A0A921ZM59</accession>
<dbReference type="AlphaFoldDB" id="A0A921ZM59"/>
<dbReference type="Proteomes" id="UP000791440">
    <property type="component" value="Unassembled WGS sequence"/>
</dbReference>
<reference evidence="1" key="2">
    <citation type="submission" date="2020-12" db="EMBL/GenBank/DDBJ databases">
        <authorList>
            <person name="Kanost M."/>
        </authorList>
    </citation>
    <scope>NUCLEOTIDE SEQUENCE</scope>
</reference>
<protein>
    <recommendedName>
        <fullName evidence="3">BESS domain-containing protein</fullName>
    </recommendedName>
</protein>
<evidence type="ECO:0008006" key="3">
    <source>
        <dbReference type="Google" id="ProtNLM"/>
    </source>
</evidence>
<keyword evidence="2" id="KW-1185">Reference proteome</keyword>
<organism evidence="1 2">
    <name type="scientific">Manduca sexta</name>
    <name type="common">Tobacco hawkmoth</name>
    <name type="synonym">Tobacco hornworm</name>
    <dbReference type="NCBI Taxonomy" id="7130"/>
    <lineage>
        <taxon>Eukaryota</taxon>
        <taxon>Metazoa</taxon>
        <taxon>Ecdysozoa</taxon>
        <taxon>Arthropoda</taxon>
        <taxon>Hexapoda</taxon>
        <taxon>Insecta</taxon>
        <taxon>Pterygota</taxon>
        <taxon>Neoptera</taxon>
        <taxon>Endopterygota</taxon>
        <taxon>Lepidoptera</taxon>
        <taxon>Glossata</taxon>
        <taxon>Ditrysia</taxon>
        <taxon>Bombycoidea</taxon>
        <taxon>Sphingidae</taxon>
        <taxon>Sphinginae</taxon>
        <taxon>Sphingini</taxon>
        <taxon>Manduca</taxon>
    </lineage>
</organism>